<dbReference type="EC" id="2.1.1.193" evidence="3"/>
<keyword evidence="16" id="KW-1185">Reference proteome</keyword>
<comment type="function">
    <text evidence="10">Specifically methylates the N3 position of the uracil ring of uridine 1498 (m3U1498) in 16S rRNA. Acts on the fully assembled 30S ribosomal subunit.</text>
</comment>
<evidence type="ECO:0000259" key="14">
    <source>
        <dbReference type="Pfam" id="PF20260"/>
    </source>
</evidence>
<dbReference type="AlphaFoldDB" id="A0A7K0K195"/>
<feature type="domain" description="Ribosomal RNA small subunit methyltransferase E PUA-like" evidence="14">
    <location>
        <begin position="65"/>
        <end position="103"/>
    </location>
</feature>
<dbReference type="EMBL" id="VUMY01000004">
    <property type="protein sequence ID" value="MST49253.1"/>
    <property type="molecule type" value="Genomic_DNA"/>
</dbReference>
<comment type="similarity">
    <text evidence="2">Belongs to the RNA methyltransferase RsmE family.</text>
</comment>
<evidence type="ECO:0000256" key="2">
    <source>
        <dbReference type="ARBA" id="ARBA00005528"/>
    </source>
</evidence>
<comment type="caution">
    <text evidence="15">The sequence shown here is derived from an EMBL/GenBank/DDBJ whole genome shotgun (WGS) entry which is preliminary data.</text>
</comment>
<keyword evidence="7 15" id="KW-0489">Methyltransferase</keyword>
<evidence type="ECO:0000256" key="12">
    <source>
        <dbReference type="ARBA" id="ARBA00047944"/>
    </source>
</evidence>
<keyword evidence="9" id="KW-0949">S-adenosyl-L-methionine</keyword>
<evidence type="ECO:0000259" key="13">
    <source>
        <dbReference type="Pfam" id="PF04452"/>
    </source>
</evidence>
<gene>
    <name evidence="15" type="ORF">FYJ63_03195</name>
</gene>
<dbReference type="PANTHER" id="PTHR30027">
    <property type="entry name" value="RIBOSOMAL RNA SMALL SUBUNIT METHYLTRANSFERASE E"/>
    <property type="match status" value="1"/>
</dbReference>
<protein>
    <recommendedName>
        <fullName evidence="4">Ribosomal RNA small subunit methyltransferase E</fullName>
        <ecNumber evidence="3">2.1.1.193</ecNumber>
    </recommendedName>
    <alternativeName>
        <fullName evidence="11">16S rRNA m3U1498 methyltransferase</fullName>
    </alternativeName>
</protein>
<proteinExistence type="inferred from homology"/>
<feature type="domain" description="Ribosomal RNA small subunit methyltransferase E methyltransferase" evidence="13">
    <location>
        <begin position="285"/>
        <end position="336"/>
    </location>
</feature>
<dbReference type="InterPro" id="IPR029026">
    <property type="entry name" value="tRNA_m1G_MTases_N"/>
</dbReference>
<dbReference type="Gene3D" id="2.40.240.20">
    <property type="entry name" value="Hypothetical PUA domain-like, domain 1"/>
    <property type="match status" value="1"/>
</dbReference>
<sequence length="343" mass="35921">MTRQVFVVGSLGRGSVGASSLGLSGLGQGGTGVGVARTGFDSTRDSASIRGDSLAGLSSGDEVELAGEEAHHAAVKRLCLGEIVDLVDGLGSRATGEVVRLGKTIRIRLLDAAQLEAEPALRLTLIQALAKEKRDMQALESACEIGATRVVPWGAARSVSRWDTVPKRAKGREKWRKLALSAMKQSRQSRLAEIGEYVESGVDVARGYNADSPDNRPDSKTVFSEVERIISRGGVVFVLHESATEKLSSLLEDLVFDSATPPSQPLPPVPVRSLSNAAQGVQQQLPTEIAVVVGPEGGITEAELAGFETVGARVALLGPTVLRCSTAGPAALAVIQATLGSWR</sequence>
<evidence type="ECO:0000313" key="16">
    <source>
        <dbReference type="Proteomes" id="UP000442535"/>
    </source>
</evidence>
<comment type="catalytic activity">
    <reaction evidence="12">
        <text>uridine(1498) in 16S rRNA + S-adenosyl-L-methionine = N(3)-methyluridine(1498) in 16S rRNA + S-adenosyl-L-homocysteine + H(+)</text>
        <dbReference type="Rhea" id="RHEA:42920"/>
        <dbReference type="Rhea" id="RHEA-COMP:10283"/>
        <dbReference type="Rhea" id="RHEA-COMP:10284"/>
        <dbReference type="ChEBI" id="CHEBI:15378"/>
        <dbReference type="ChEBI" id="CHEBI:57856"/>
        <dbReference type="ChEBI" id="CHEBI:59789"/>
        <dbReference type="ChEBI" id="CHEBI:65315"/>
        <dbReference type="ChEBI" id="CHEBI:74502"/>
        <dbReference type="EC" id="2.1.1.193"/>
    </reaction>
</comment>
<feature type="domain" description="Ribosomal RNA small subunit methyltransferase E methyltransferase" evidence="13">
    <location>
        <begin position="119"/>
        <end position="199"/>
    </location>
</feature>
<reference evidence="15 16" key="1">
    <citation type="submission" date="2019-08" db="EMBL/GenBank/DDBJ databases">
        <title>In-depth cultivation of the pig gut microbiome towards novel bacterial diversity and tailored functional studies.</title>
        <authorList>
            <person name="Wylensek D."/>
            <person name="Hitch T.C.A."/>
            <person name="Clavel T."/>
        </authorList>
    </citation>
    <scope>NUCLEOTIDE SEQUENCE [LARGE SCALE GENOMIC DNA]</scope>
    <source>
        <strain evidence="15 16">RF-GAM-744-WT-7</strain>
    </source>
</reference>
<dbReference type="GO" id="GO:0070042">
    <property type="term" value="F:rRNA (uridine-N3-)-methyltransferase activity"/>
    <property type="evidence" value="ECO:0007669"/>
    <property type="project" value="TreeGrafter"/>
</dbReference>
<dbReference type="InterPro" id="IPR029028">
    <property type="entry name" value="Alpha/beta_knot_MTases"/>
</dbReference>
<keyword evidence="5" id="KW-0963">Cytoplasm</keyword>
<comment type="subcellular location">
    <subcellularLocation>
        <location evidence="1">Cytoplasm</location>
    </subcellularLocation>
</comment>
<evidence type="ECO:0000313" key="15">
    <source>
        <dbReference type="EMBL" id="MST49253.1"/>
    </source>
</evidence>
<evidence type="ECO:0000256" key="10">
    <source>
        <dbReference type="ARBA" id="ARBA00025699"/>
    </source>
</evidence>
<accession>A0A7K0K195</accession>
<dbReference type="InterPro" id="IPR015947">
    <property type="entry name" value="PUA-like_sf"/>
</dbReference>
<dbReference type="SUPFAM" id="SSF75217">
    <property type="entry name" value="alpha/beta knot"/>
    <property type="match status" value="1"/>
</dbReference>
<dbReference type="GO" id="GO:0005737">
    <property type="term" value="C:cytoplasm"/>
    <property type="evidence" value="ECO:0007669"/>
    <property type="project" value="UniProtKB-SubCell"/>
</dbReference>
<dbReference type="InterPro" id="IPR006700">
    <property type="entry name" value="RsmE"/>
</dbReference>
<dbReference type="Proteomes" id="UP000442535">
    <property type="component" value="Unassembled WGS sequence"/>
</dbReference>
<evidence type="ECO:0000256" key="5">
    <source>
        <dbReference type="ARBA" id="ARBA00022490"/>
    </source>
</evidence>
<dbReference type="GO" id="GO:0070475">
    <property type="term" value="P:rRNA base methylation"/>
    <property type="evidence" value="ECO:0007669"/>
    <property type="project" value="TreeGrafter"/>
</dbReference>
<evidence type="ECO:0000256" key="1">
    <source>
        <dbReference type="ARBA" id="ARBA00004496"/>
    </source>
</evidence>
<dbReference type="Pfam" id="PF20260">
    <property type="entry name" value="PUA_4"/>
    <property type="match status" value="1"/>
</dbReference>
<dbReference type="SUPFAM" id="SSF88697">
    <property type="entry name" value="PUA domain-like"/>
    <property type="match status" value="1"/>
</dbReference>
<evidence type="ECO:0000256" key="4">
    <source>
        <dbReference type="ARBA" id="ARBA00013673"/>
    </source>
</evidence>
<evidence type="ECO:0000256" key="7">
    <source>
        <dbReference type="ARBA" id="ARBA00022603"/>
    </source>
</evidence>
<dbReference type="RefSeq" id="WP_154543703.1">
    <property type="nucleotide sequence ID" value="NZ_VUMY01000004.1"/>
</dbReference>
<organism evidence="15 16">
    <name type="scientific">Mobiluncus porci</name>
    <dbReference type="NCBI Taxonomy" id="2652278"/>
    <lineage>
        <taxon>Bacteria</taxon>
        <taxon>Bacillati</taxon>
        <taxon>Actinomycetota</taxon>
        <taxon>Actinomycetes</taxon>
        <taxon>Actinomycetales</taxon>
        <taxon>Actinomycetaceae</taxon>
        <taxon>Mobiluncus</taxon>
    </lineage>
</organism>
<keyword evidence="8 15" id="KW-0808">Transferase</keyword>
<keyword evidence="6" id="KW-0698">rRNA processing</keyword>
<evidence type="ECO:0000256" key="8">
    <source>
        <dbReference type="ARBA" id="ARBA00022679"/>
    </source>
</evidence>
<dbReference type="InterPro" id="IPR046886">
    <property type="entry name" value="RsmE_MTase_dom"/>
</dbReference>
<evidence type="ECO:0000256" key="11">
    <source>
        <dbReference type="ARBA" id="ARBA00033196"/>
    </source>
</evidence>
<dbReference type="Pfam" id="PF04452">
    <property type="entry name" value="Methyltrans_RNA"/>
    <property type="match status" value="2"/>
</dbReference>
<dbReference type="CDD" id="cd18084">
    <property type="entry name" value="RsmE-like"/>
    <property type="match status" value="1"/>
</dbReference>
<dbReference type="NCBIfam" id="TIGR00046">
    <property type="entry name" value="RsmE family RNA methyltransferase"/>
    <property type="match status" value="1"/>
</dbReference>
<dbReference type="PANTHER" id="PTHR30027:SF3">
    <property type="entry name" value="16S RRNA (URACIL(1498)-N(3))-METHYLTRANSFERASE"/>
    <property type="match status" value="1"/>
</dbReference>
<evidence type="ECO:0000256" key="9">
    <source>
        <dbReference type="ARBA" id="ARBA00022691"/>
    </source>
</evidence>
<name>A0A7K0K195_9ACTO</name>
<dbReference type="Gene3D" id="3.40.1280.10">
    <property type="match status" value="1"/>
</dbReference>
<evidence type="ECO:0000256" key="6">
    <source>
        <dbReference type="ARBA" id="ARBA00022552"/>
    </source>
</evidence>
<evidence type="ECO:0000256" key="3">
    <source>
        <dbReference type="ARBA" id="ARBA00012328"/>
    </source>
</evidence>
<dbReference type="InterPro" id="IPR046887">
    <property type="entry name" value="RsmE_PUA-like"/>
</dbReference>